<organism evidence="5 6">
    <name type="scientific">Corynespora cassiicola Philippines</name>
    <dbReference type="NCBI Taxonomy" id="1448308"/>
    <lineage>
        <taxon>Eukaryota</taxon>
        <taxon>Fungi</taxon>
        <taxon>Dikarya</taxon>
        <taxon>Ascomycota</taxon>
        <taxon>Pezizomycotina</taxon>
        <taxon>Dothideomycetes</taxon>
        <taxon>Pleosporomycetidae</taxon>
        <taxon>Pleosporales</taxon>
        <taxon>Corynesporascaceae</taxon>
        <taxon>Corynespora</taxon>
    </lineage>
</organism>
<dbReference type="STRING" id="1448308.A0A2T2P3R9"/>
<evidence type="ECO:0000256" key="1">
    <source>
        <dbReference type="ARBA" id="ARBA00004623"/>
    </source>
</evidence>
<keyword evidence="6" id="KW-1185">Reference proteome</keyword>
<protein>
    <recommendedName>
        <fullName evidence="2">Autophagy-related protein 1</fullName>
    </recommendedName>
</protein>
<dbReference type="GO" id="GO:0034045">
    <property type="term" value="C:phagophore assembly site membrane"/>
    <property type="evidence" value="ECO:0007669"/>
    <property type="project" value="UniProtKB-SubCell"/>
</dbReference>
<accession>A0A2T2P3R9</accession>
<feature type="domain" description="Protein kinase" evidence="4">
    <location>
        <begin position="76"/>
        <end position="386"/>
    </location>
</feature>
<dbReference type="GO" id="GO:0004674">
    <property type="term" value="F:protein serine/threonine kinase activity"/>
    <property type="evidence" value="ECO:0007669"/>
    <property type="project" value="InterPro"/>
</dbReference>
<dbReference type="Proteomes" id="UP000240883">
    <property type="component" value="Unassembled WGS sequence"/>
</dbReference>
<keyword evidence="5" id="KW-0808">Transferase</keyword>
<feature type="compositionally biased region" description="Low complexity" evidence="3">
    <location>
        <begin position="19"/>
        <end position="37"/>
    </location>
</feature>
<dbReference type="AlphaFoldDB" id="A0A2T2P3R9"/>
<reference evidence="5 6" key="1">
    <citation type="journal article" date="2018" name="Front. Microbiol.">
        <title>Genome-Wide Analysis of Corynespora cassiicola Leaf Fall Disease Putative Effectors.</title>
        <authorList>
            <person name="Lopez D."/>
            <person name="Ribeiro S."/>
            <person name="Label P."/>
            <person name="Fumanal B."/>
            <person name="Venisse J.S."/>
            <person name="Kohler A."/>
            <person name="de Oliveira R.R."/>
            <person name="Labutti K."/>
            <person name="Lipzen A."/>
            <person name="Lail K."/>
            <person name="Bauer D."/>
            <person name="Ohm R.A."/>
            <person name="Barry K.W."/>
            <person name="Spatafora J."/>
            <person name="Grigoriev I.V."/>
            <person name="Martin F.M."/>
            <person name="Pujade-Renaud V."/>
        </authorList>
    </citation>
    <scope>NUCLEOTIDE SEQUENCE [LARGE SCALE GENOMIC DNA]</scope>
    <source>
        <strain evidence="5 6">Philippines</strain>
    </source>
</reference>
<name>A0A2T2P3R9_CORCC</name>
<evidence type="ECO:0000259" key="4">
    <source>
        <dbReference type="PROSITE" id="PS50011"/>
    </source>
</evidence>
<dbReference type="PANTHER" id="PTHR24348:SF68">
    <property type="entry name" value="SERINE_THREONINE-PROTEIN KINASE ATG1C"/>
    <property type="match status" value="1"/>
</dbReference>
<dbReference type="Gene3D" id="1.10.510.10">
    <property type="entry name" value="Transferase(Phosphotransferase) domain 1"/>
    <property type="match status" value="1"/>
</dbReference>
<evidence type="ECO:0000313" key="6">
    <source>
        <dbReference type="Proteomes" id="UP000240883"/>
    </source>
</evidence>
<evidence type="ECO:0000313" key="5">
    <source>
        <dbReference type="EMBL" id="PSN72279.1"/>
    </source>
</evidence>
<dbReference type="SUPFAM" id="SSF56112">
    <property type="entry name" value="Protein kinase-like (PK-like)"/>
    <property type="match status" value="1"/>
</dbReference>
<dbReference type="PANTHER" id="PTHR24348">
    <property type="entry name" value="SERINE/THREONINE-PROTEIN KINASE UNC-51-RELATED"/>
    <property type="match status" value="1"/>
</dbReference>
<sequence length="394" mass="42763">MDSKKQDSGAMTPPPTPTKPSHSKTSSASSITETLSSLRRGDSTSRKHHPLDEPGSTEVKQFPHWLTDYDFKLNDKGSKEPLGSGLWSDVYLATPCLPKRDPEAEAARPITPTTSASSFLHMELPQVPPAYAIKVPTSKSAHDVLGTEARVLSYLSRFPGSSDHIVPFYGQDTRTASLVLKAMEGTLDIWTEKELDSLPEPARVEKLATVFPVLALALLDSLIWLHDKGCIHADTKPANILYTTASPLQVRFSDFSSSILPLAADTSASPPPAGGGTWDFLDPVLLSKAPSGSYPKLTPENDTWSLAISLLTVVLGSSPFSSVSNKFLKMDCIKRGTPFQWADTKRVLSLSAALGFDVQSWLGKVLQKDTAKRVSLLEWRAQLELLSKPAAAKI</sequence>
<feature type="region of interest" description="Disordered" evidence="3">
    <location>
        <begin position="1"/>
        <end position="59"/>
    </location>
</feature>
<dbReference type="InterPro" id="IPR045269">
    <property type="entry name" value="Atg1-like"/>
</dbReference>
<evidence type="ECO:0000256" key="3">
    <source>
        <dbReference type="SAM" id="MobiDB-lite"/>
    </source>
</evidence>
<dbReference type="OrthoDB" id="1668230at2759"/>
<dbReference type="InterPro" id="IPR000719">
    <property type="entry name" value="Prot_kinase_dom"/>
</dbReference>
<dbReference type="InterPro" id="IPR011009">
    <property type="entry name" value="Kinase-like_dom_sf"/>
</dbReference>
<comment type="subcellular location">
    <subcellularLocation>
        <location evidence="1">Preautophagosomal structure membrane</location>
        <topology evidence="1">Peripheral membrane protein</topology>
    </subcellularLocation>
</comment>
<evidence type="ECO:0000256" key="2">
    <source>
        <dbReference type="ARBA" id="ARBA00030237"/>
    </source>
</evidence>
<dbReference type="SMART" id="SM00220">
    <property type="entry name" value="S_TKc"/>
    <property type="match status" value="1"/>
</dbReference>
<dbReference type="Pfam" id="PF00069">
    <property type="entry name" value="Pkinase"/>
    <property type="match status" value="1"/>
</dbReference>
<proteinExistence type="predicted"/>
<dbReference type="PROSITE" id="PS50011">
    <property type="entry name" value="PROTEIN_KINASE_DOM"/>
    <property type="match status" value="1"/>
</dbReference>
<dbReference type="GO" id="GO:0010506">
    <property type="term" value="P:regulation of autophagy"/>
    <property type="evidence" value="ECO:0007669"/>
    <property type="project" value="InterPro"/>
</dbReference>
<gene>
    <name evidence="5" type="ORF">BS50DRAFT_485312</name>
</gene>
<dbReference type="GO" id="GO:0005524">
    <property type="term" value="F:ATP binding"/>
    <property type="evidence" value="ECO:0007669"/>
    <property type="project" value="InterPro"/>
</dbReference>
<dbReference type="EMBL" id="KZ678130">
    <property type="protein sequence ID" value="PSN72279.1"/>
    <property type="molecule type" value="Genomic_DNA"/>
</dbReference>
<keyword evidence="5" id="KW-0418">Kinase</keyword>